<keyword evidence="10" id="KW-0539">Nucleus</keyword>
<gene>
    <name evidence="13" type="ORF">BMF94_1509</name>
</gene>
<feature type="compositionally biased region" description="Pro residues" evidence="11">
    <location>
        <begin position="88"/>
        <end position="103"/>
    </location>
</feature>
<evidence type="ECO:0000256" key="4">
    <source>
        <dbReference type="ARBA" id="ARBA00004906"/>
    </source>
</evidence>
<evidence type="ECO:0000256" key="11">
    <source>
        <dbReference type="SAM" id="MobiDB-lite"/>
    </source>
</evidence>
<dbReference type="GO" id="GO:0006511">
    <property type="term" value="P:ubiquitin-dependent protein catabolic process"/>
    <property type="evidence" value="ECO:0007669"/>
    <property type="project" value="InterPro"/>
</dbReference>
<feature type="region of interest" description="Disordered" evidence="11">
    <location>
        <begin position="1"/>
        <end position="68"/>
    </location>
</feature>
<dbReference type="Pfam" id="PF04564">
    <property type="entry name" value="U-box"/>
    <property type="match status" value="1"/>
</dbReference>
<keyword evidence="9" id="KW-0833">Ubl conjugation pathway</keyword>
<keyword evidence="7" id="KW-0963">Cytoplasm</keyword>
<dbReference type="EMBL" id="PJQD01000015">
    <property type="protein sequence ID" value="POY75438.1"/>
    <property type="molecule type" value="Genomic_DNA"/>
</dbReference>
<evidence type="ECO:0000256" key="6">
    <source>
        <dbReference type="ARBA" id="ARBA00012483"/>
    </source>
</evidence>
<comment type="pathway">
    <text evidence="4">Protein modification; protein ubiquitination.</text>
</comment>
<evidence type="ECO:0000256" key="1">
    <source>
        <dbReference type="ARBA" id="ARBA00000900"/>
    </source>
</evidence>
<dbReference type="GO" id="GO:0005634">
    <property type="term" value="C:nucleus"/>
    <property type="evidence" value="ECO:0007669"/>
    <property type="project" value="UniProtKB-SubCell"/>
</dbReference>
<name>A0A2S5BF86_9BASI</name>
<dbReference type="GO" id="GO:0034450">
    <property type="term" value="F:ubiquitin-ubiquitin ligase activity"/>
    <property type="evidence" value="ECO:0007669"/>
    <property type="project" value="InterPro"/>
</dbReference>
<dbReference type="STRING" id="741276.A0A2S5BF86"/>
<dbReference type="AlphaFoldDB" id="A0A2S5BF86"/>
<dbReference type="InterPro" id="IPR003613">
    <property type="entry name" value="Ubox_domain"/>
</dbReference>
<feature type="compositionally biased region" description="Low complexity" evidence="11">
    <location>
        <begin position="20"/>
        <end position="42"/>
    </location>
</feature>
<evidence type="ECO:0000256" key="9">
    <source>
        <dbReference type="ARBA" id="ARBA00022786"/>
    </source>
</evidence>
<dbReference type="OrthoDB" id="20295at2759"/>
<organism evidence="13 14">
    <name type="scientific">Rhodotorula taiwanensis</name>
    <dbReference type="NCBI Taxonomy" id="741276"/>
    <lineage>
        <taxon>Eukaryota</taxon>
        <taxon>Fungi</taxon>
        <taxon>Dikarya</taxon>
        <taxon>Basidiomycota</taxon>
        <taxon>Pucciniomycotina</taxon>
        <taxon>Microbotryomycetes</taxon>
        <taxon>Sporidiobolales</taxon>
        <taxon>Sporidiobolaceae</taxon>
        <taxon>Rhodotorula</taxon>
    </lineage>
</organism>
<dbReference type="InterPro" id="IPR045132">
    <property type="entry name" value="UBE4"/>
</dbReference>
<evidence type="ECO:0000256" key="5">
    <source>
        <dbReference type="ARBA" id="ARBA00007434"/>
    </source>
</evidence>
<dbReference type="EC" id="2.3.2.27" evidence="6"/>
<dbReference type="GO" id="GO:0000151">
    <property type="term" value="C:ubiquitin ligase complex"/>
    <property type="evidence" value="ECO:0007669"/>
    <property type="project" value="InterPro"/>
</dbReference>
<dbReference type="Pfam" id="PF10408">
    <property type="entry name" value="Ufd2P_core"/>
    <property type="match status" value="1"/>
</dbReference>
<evidence type="ECO:0000256" key="7">
    <source>
        <dbReference type="ARBA" id="ARBA00022490"/>
    </source>
</evidence>
<reference evidence="13 14" key="1">
    <citation type="journal article" date="2018" name="Front. Microbiol.">
        <title>Prospects for Fungal Bioremediation of Acidic Radioactive Waste Sites: Characterization and Genome Sequence of Rhodotorula taiwanensis MD1149.</title>
        <authorList>
            <person name="Tkavc R."/>
            <person name="Matrosova V.Y."/>
            <person name="Grichenko O.E."/>
            <person name="Gostincar C."/>
            <person name="Volpe R.P."/>
            <person name="Klimenkova P."/>
            <person name="Gaidamakova E.K."/>
            <person name="Zhou C.E."/>
            <person name="Stewart B.J."/>
            <person name="Lyman M.G."/>
            <person name="Malfatti S.A."/>
            <person name="Rubinfeld B."/>
            <person name="Courtot M."/>
            <person name="Singh J."/>
            <person name="Dalgard C.L."/>
            <person name="Hamilton T."/>
            <person name="Frey K.G."/>
            <person name="Gunde-Cimerman N."/>
            <person name="Dugan L."/>
            <person name="Daly M.J."/>
        </authorList>
    </citation>
    <scope>NUCLEOTIDE SEQUENCE [LARGE SCALE GENOMIC DNA]</scope>
    <source>
        <strain evidence="13 14">MD1149</strain>
    </source>
</reference>
<dbReference type="Gene3D" id="3.30.40.10">
    <property type="entry name" value="Zinc/RING finger domain, C3HC4 (zinc finger)"/>
    <property type="match status" value="1"/>
</dbReference>
<feature type="region of interest" description="Disordered" evidence="11">
    <location>
        <begin position="82"/>
        <end position="106"/>
    </location>
</feature>
<dbReference type="PANTHER" id="PTHR13931:SF2">
    <property type="entry name" value="UBIQUITIN CONJUGATION FACTOR E4 B"/>
    <property type="match status" value="1"/>
</dbReference>
<comment type="catalytic activity">
    <reaction evidence="1">
        <text>S-ubiquitinyl-[E2 ubiquitin-conjugating enzyme]-L-cysteine + [acceptor protein]-L-lysine = [E2 ubiquitin-conjugating enzyme]-L-cysteine + N(6)-ubiquitinyl-[acceptor protein]-L-lysine.</text>
        <dbReference type="EC" id="2.3.2.27"/>
    </reaction>
</comment>
<dbReference type="SUPFAM" id="SSF57850">
    <property type="entry name" value="RING/U-box"/>
    <property type="match status" value="1"/>
</dbReference>
<dbReference type="GO" id="GO:0000209">
    <property type="term" value="P:protein polyubiquitination"/>
    <property type="evidence" value="ECO:0007669"/>
    <property type="project" value="TreeGrafter"/>
</dbReference>
<keyword evidence="8" id="KW-0808">Transferase</keyword>
<dbReference type="InterPro" id="IPR013083">
    <property type="entry name" value="Znf_RING/FYVE/PHD"/>
</dbReference>
<dbReference type="Proteomes" id="UP000237144">
    <property type="component" value="Unassembled WGS sequence"/>
</dbReference>
<keyword evidence="14" id="KW-1185">Reference proteome</keyword>
<evidence type="ECO:0000256" key="10">
    <source>
        <dbReference type="ARBA" id="ARBA00023242"/>
    </source>
</evidence>
<dbReference type="InterPro" id="IPR019474">
    <property type="entry name" value="Ub_conjug_fac_E4_core"/>
</dbReference>
<dbReference type="PROSITE" id="PS51698">
    <property type="entry name" value="U_BOX"/>
    <property type="match status" value="1"/>
</dbReference>
<comment type="caution">
    <text evidence="13">The sequence shown here is derived from an EMBL/GenBank/DDBJ whole genome shotgun (WGS) entry which is preliminary data.</text>
</comment>
<evidence type="ECO:0000313" key="14">
    <source>
        <dbReference type="Proteomes" id="UP000237144"/>
    </source>
</evidence>
<comment type="similarity">
    <text evidence="5">Belongs to the ubiquitin conjugation factor E4 family.</text>
</comment>
<dbReference type="SMART" id="SM00504">
    <property type="entry name" value="Ubox"/>
    <property type="match status" value="1"/>
</dbReference>
<evidence type="ECO:0000256" key="2">
    <source>
        <dbReference type="ARBA" id="ARBA00004123"/>
    </source>
</evidence>
<dbReference type="UniPathway" id="UPA00143"/>
<dbReference type="GO" id="GO:0036503">
    <property type="term" value="P:ERAD pathway"/>
    <property type="evidence" value="ECO:0007669"/>
    <property type="project" value="InterPro"/>
</dbReference>
<dbReference type="PANTHER" id="PTHR13931">
    <property type="entry name" value="UBIQUITINATION FACTOR E4"/>
    <property type="match status" value="1"/>
</dbReference>
<dbReference type="GO" id="GO:0005737">
    <property type="term" value="C:cytoplasm"/>
    <property type="evidence" value="ECO:0007669"/>
    <property type="project" value="UniProtKB-SubCell"/>
</dbReference>
<evidence type="ECO:0000313" key="13">
    <source>
        <dbReference type="EMBL" id="POY75438.1"/>
    </source>
</evidence>
<feature type="domain" description="U-box" evidence="12">
    <location>
        <begin position="1048"/>
        <end position="1122"/>
    </location>
</feature>
<sequence length="1143" mass="128683">MAEPTPLSDAEKIRLKRIAKLQQQQQKQQDEQAAAGPSASSAPTPPTAPKPAPLPVAKPPVRNVAGAVRQTTQADCGAFSNLSVQAPRPAPPPAQKPLTPQPRQPAKFADSYDQWQSRVVADILNVTLDVDAARGSNWSIVYLKDVANELDEEEPPTSRPRPLRIDLADRLLLARLSLSPSNMNDDDFEQATVLASLPENQTAFEYLGSCWRRERAERFKVVAKKDSDADEAQKRLAGLSQIKALLVSYIGLVLQDSTMFPQEHVTGKPLGALELEPLLIPNSTPIPPAYLQLGDLPALLTDLANRFTPSAANDFEGGLEDILLPLFTRWNTHLLTHKLDIGGGPANVLGGGASASPSWRDILQAVQSLTEIKLIAATLPTLQGWDLPAGQAQAPRLEYATLLGPLLRLSVFPDGAPALPQAYFPDPSVMVRGNIDSASASLRGTLNGVQQSLFRIFDNIVRASPTARQAVLAYLGQVATLNAKRAAMRVDPNTVSTEGFIVNLHAILLRFAEPFLDAGFTKIDKIDPLYYRRSSRIDIKEDTKINATQQESDTYYSGATHEEEAPAPNFISEIFFLCAQFLHIGPMHATKEHKGIGQQISHMQRQLNDMEADSTWRGTPQEAQMQTGIDRYKKKIDQWRSQHLAYEVQLLDPEYLAKCSSFSNLVMAWLVRLVDPKKQHPHVRIDLPLLNEVPETFRMLPEFLIEDITEFLSFTSKYAPQVLESSSQEELMSFMLVFLSTPYMKNPYLKGQFVEIMYYLSRPTYTSRQGCLGDVLNFHTLSLRYLMPCLIHAYIEIEITGSHTQFYDKFNIRYYITQLFKLVWSNPTHREALKRESQVNFDRYVRFVNLLMNDTTYLLDDALVHLGKIADMQRAMDDKTTWEALPATERQEKEKLFRQYESTVKSDLDLGHESLRLLKLFSHETKEPFLAPEIVDRLAAMLDQNLHVLAGPRCQELKVKEPEKYRFRPKELLSDVLQIFLQLGPNTPFQTAMAKDGRSYSRDLFQRATRIARKTAIKTDEELSEIAAMVERVEVIKAAEEADDALGEIPDEYLDPLTYDIMRDPVLLPSSKTILDRSTIKQHYLSDATDPFNRQPLKWEDIVDAVEMREEIQRFLTERKAKRAEAAVAAVEAAGDEPMRLDE</sequence>
<dbReference type="FunFam" id="3.30.40.10:FF:000055">
    <property type="entry name" value="Ubiquitin conjugation factor e4 a"/>
    <property type="match status" value="1"/>
</dbReference>
<evidence type="ECO:0000256" key="3">
    <source>
        <dbReference type="ARBA" id="ARBA00004496"/>
    </source>
</evidence>
<protein>
    <recommendedName>
        <fullName evidence="6">RING-type E3 ubiquitin transferase</fullName>
        <ecNumber evidence="6">2.3.2.27</ecNumber>
    </recommendedName>
</protein>
<feature type="compositionally biased region" description="Pro residues" evidence="11">
    <location>
        <begin position="43"/>
        <end position="58"/>
    </location>
</feature>
<evidence type="ECO:0000256" key="8">
    <source>
        <dbReference type="ARBA" id="ARBA00022679"/>
    </source>
</evidence>
<proteinExistence type="inferred from homology"/>
<accession>A0A2S5BF86</accession>
<evidence type="ECO:0000259" key="12">
    <source>
        <dbReference type="PROSITE" id="PS51698"/>
    </source>
</evidence>
<comment type="subcellular location">
    <subcellularLocation>
        <location evidence="3">Cytoplasm</location>
    </subcellularLocation>
    <subcellularLocation>
        <location evidence="2">Nucleus</location>
    </subcellularLocation>
</comment>